<evidence type="ECO:0000259" key="1">
    <source>
        <dbReference type="PROSITE" id="PS50181"/>
    </source>
</evidence>
<comment type="caution">
    <text evidence="2">The sequence shown here is derived from an EMBL/GenBank/DDBJ whole genome shotgun (WGS) entry which is preliminary data.</text>
</comment>
<accession>A0A8T1QY95</accession>
<dbReference type="SMART" id="SM00256">
    <property type="entry name" value="FBOX"/>
    <property type="match status" value="1"/>
</dbReference>
<reference evidence="2" key="1">
    <citation type="submission" date="2020-12" db="EMBL/GenBank/DDBJ databases">
        <title>WGS assembly of Carya illinoinensis cv. Pawnee.</title>
        <authorList>
            <person name="Platts A."/>
            <person name="Shu S."/>
            <person name="Wright S."/>
            <person name="Barry K."/>
            <person name="Edger P."/>
            <person name="Pires J.C."/>
            <person name="Schmutz J."/>
        </authorList>
    </citation>
    <scope>NUCLEOTIDE SEQUENCE</scope>
    <source>
        <tissue evidence="2">Leaf</tissue>
    </source>
</reference>
<dbReference type="PANTHER" id="PTHR31790:SF589">
    <property type="entry name" value="F-BOX DOMAIN-CONTAINING PROTEIN"/>
    <property type="match status" value="1"/>
</dbReference>
<dbReference type="InterPro" id="IPR052361">
    <property type="entry name" value="F-box_domain"/>
</dbReference>
<evidence type="ECO:0000313" key="2">
    <source>
        <dbReference type="EMBL" id="KAG6658912.1"/>
    </source>
</evidence>
<evidence type="ECO:0000313" key="3">
    <source>
        <dbReference type="Proteomes" id="UP000811609"/>
    </source>
</evidence>
<dbReference type="AlphaFoldDB" id="A0A8T1QY95"/>
<dbReference type="Proteomes" id="UP000811609">
    <property type="component" value="Chromosome 4"/>
</dbReference>
<organism evidence="2 3">
    <name type="scientific">Carya illinoinensis</name>
    <name type="common">Pecan</name>
    <dbReference type="NCBI Taxonomy" id="32201"/>
    <lineage>
        <taxon>Eukaryota</taxon>
        <taxon>Viridiplantae</taxon>
        <taxon>Streptophyta</taxon>
        <taxon>Embryophyta</taxon>
        <taxon>Tracheophyta</taxon>
        <taxon>Spermatophyta</taxon>
        <taxon>Magnoliopsida</taxon>
        <taxon>eudicotyledons</taxon>
        <taxon>Gunneridae</taxon>
        <taxon>Pentapetalae</taxon>
        <taxon>rosids</taxon>
        <taxon>fabids</taxon>
        <taxon>Fagales</taxon>
        <taxon>Juglandaceae</taxon>
        <taxon>Carya</taxon>
    </lineage>
</organism>
<dbReference type="PANTHER" id="PTHR31790">
    <property type="entry name" value="OS02G0783600 PROTEIN"/>
    <property type="match status" value="1"/>
</dbReference>
<proteinExistence type="predicted"/>
<dbReference type="PROSITE" id="PS50181">
    <property type="entry name" value="FBOX"/>
    <property type="match status" value="1"/>
</dbReference>
<gene>
    <name evidence="2" type="ORF">CIPAW_04G194400</name>
</gene>
<name>A0A8T1QY95_CARIL</name>
<sequence length="284" mass="33043">MESLPPELILNIVSGLPVSFLVQFKSICKGWRMLLQNPDLVNMHSTRMRESNPCLIFHCDYLIRNQLYFVELPACIDKKEKVKKLHVPFSVTMPEFDVVGSCNVMHSTYNTFSWNYQVLPKSIQSLNQELVFGFGFHATTKEYKIKIVYYKNADGDYQLPLINGRLHWVTRPRRYSPRCSIISFDLADDQFQEVVIIGSCLSAAVYCNYEILEIWVLKKYGVGESWNKKFCIGNYVPIGLEKDEDQYFEILKITSKRRPAKIPKWFRAVVHVGNLYWIDTSVDA</sequence>
<feature type="domain" description="F-box" evidence="1">
    <location>
        <begin position="1"/>
        <end position="48"/>
    </location>
</feature>
<keyword evidence="3" id="KW-1185">Reference proteome</keyword>
<dbReference type="InterPro" id="IPR001810">
    <property type="entry name" value="F-box_dom"/>
</dbReference>
<dbReference type="EMBL" id="CM031812">
    <property type="protein sequence ID" value="KAG6658912.1"/>
    <property type="molecule type" value="Genomic_DNA"/>
</dbReference>
<dbReference type="Pfam" id="PF00646">
    <property type="entry name" value="F-box"/>
    <property type="match status" value="1"/>
</dbReference>
<protein>
    <recommendedName>
        <fullName evidence="1">F-box domain-containing protein</fullName>
    </recommendedName>
</protein>